<dbReference type="EMBL" id="SRLO01000474">
    <property type="protein sequence ID" value="TNN54778.1"/>
    <property type="molecule type" value="Genomic_DNA"/>
</dbReference>
<evidence type="ECO:0000313" key="2">
    <source>
        <dbReference type="Proteomes" id="UP000314294"/>
    </source>
</evidence>
<organism evidence="1 2">
    <name type="scientific">Liparis tanakae</name>
    <name type="common">Tanaka's snailfish</name>
    <dbReference type="NCBI Taxonomy" id="230148"/>
    <lineage>
        <taxon>Eukaryota</taxon>
        <taxon>Metazoa</taxon>
        <taxon>Chordata</taxon>
        <taxon>Craniata</taxon>
        <taxon>Vertebrata</taxon>
        <taxon>Euteleostomi</taxon>
        <taxon>Actinopterygii</taxon>
        <taxon>Neopterygii</taxon>
        <taxon>Teleostei</taxon>
        <taxon>Neoteleostei</taxon>
        <taxon>Acanthomorphata</taxon>
        <taxon>Eupercaria</taxon>
        <taxon>Perciformes</taxon>
        <taxon>Cottioidei</taxon>
        <taxon>Cottales</taxon>
        <taxon>Liparidae</taxon>
        <taxon>Liparis</taxon>
    </lineage>
</organism>
<dbReference type="Proteomes" id="UP000314294">
    <property type="component" value="Unassembled WGS sequence"/>
</dbReference>
<sequence length="135" mass="14714">MTTHQVGGQVHHRAGLAVKKGVRALRVGQCPQGERRQGPAESRQASVLGAQSVQAVLHQLAKRLRQALQALLQLRHRQTGGKVPQVFTGQVEVERTHCSLLHYQRLELDGLKERGGELLSKAAWCTEAGCGPCDV</sequence>
<proteinExistence type="predicted"/>
<evidence type="ECO:0000313" key="1">
    <source>
        <dbReference type="EMBL" id="TNN54778.1"/>
    </source>
</evidence>
<reference evidence="1 2" key="1">
    <citation type="submission" date="2019-03" db="EMBL/GenBank/DDBJ databases">
        <title>First draft genome of Liparis tanakae, snailfish: a comprehensive survey of snailfish specific genes.</title>
        <authorList>
            <person name="Kim W."/>
            <person name="Song I."/>
            <person name="Jeong J.-H."/>
            <person name="Kim D."/>
            <person name="Kim S."/>
            <person name="Ryu S."/>
            <person name="Song J.Y."/>
            <person name="Lee S.K."/>
        </authorList>
    </citation>
    <scope>NUCLEOTIDE SEQUENCE [LARGE SCALE GENOMIC DNA]</scope>
    <source>
        <tissue evidence="1">Muscle</tissue>
    </source>
</reference>
<protein>
    <submittedName>
        <fullName evidence="1">Uncharacterized protein</fullName>
    </submittedName>
</protein>
<dbReference type="AlphaFoldDB" id="A0A4Z2GMC5"/>
<accession>A0A4Z2GMC5</accession>
<keyword evidence="2" id="KW-1185">Reference proteome</keyword>
<name>A0A4Z2GMC5_9TELE</name>
<comment type="caution">
    <text evidence="1">The sequence shown here is derived from an EMBL/GenBank/DDBJ whole genome shotgun (WGS) entry which is preliminary data.</text>
</comment>
<gene>
    <name evidence="1" type="ORF">EYF80_034984</name>
</gene>